<dbReference type="Proteomes" id="UP000612893">
    <property type="component" value="Unassembled WGS sequence"/>
</dbReference>
<sequence>MSGRQLLAVGAVGLIVLGAVWYVVVTPSRGASVEPGAATNVEISATATGTGNWVRYLLSVRNVGDQTFAGDVLLIDNQDQNNSTVAPSPAPNLTRTPRLPTPPEVAAQPAYRAHVTVPGRTTRTIAVTAPDSFNFAEVMSGGQVLADTSVERSVMLPVAVLSDLETAAGAIGSLQFDRVVPRVASFASTRGFPANPLLLAPYAAVVLDQVDTAGLSGAQLQALRDFVGLGGTLVVTGGADWRRTLAPLPADLLPMAAQSTATVSLQPLAELAGTAPGELSAPAAAGSLKPGALELVASGGLTLAAQMDYGAGRIVELAFGPAAAPVAGSAYAALAWKQSLARSLVDVPGSNPAGPTILPPDPQFTGFLPNASDAPLPSPPLVAAVLLLYVLLAAPLNYLLVYRRLRKPALMWLTAPATAILFTAIFYAAGTDLQGSLQDHEIQVEKVGSGQTVNLLEYHRVLFLRRGSHQIVPAPDTLVAPLTMETYRTTGSTCERCTTQLRGLAAGLENVLPGPQPLVQEEGVVYGSVRVIGSSGVTHLPAGVTAKLSVRGGHLVGTVTNRGRSPVHSLTLFASDGDAVQRADLLNWLPADATVQVDAPIQTDTASQASGSAAVLRSVALAGIADGDGSVLTGFTLPTPSVFKVDGERPQQSSIAVLAQPVRIEAADGLLRYFENRQLASSNGEAGSGFQDAYDIVLPHTSAALSLKYNVDLSADMEVFDFSLGRFVKVTPAPGSVLVSVALSPTQTSGGLVRVRFHEARLFQGSAVWLDTP</sequence>
<gene>
    <name evidence="3" type="ORF">JF922_16740</name>
</gene>
<keyword evidence="2" id="KW-0812">Transmembrane</keyword>
<evidence type="ECO:0000256" key="2">
    <source>
        <dbReference type="SAM" id="Phobius"/>
    </source>
</evidence>
<evidence type="ECO:0000313" key="3">
    <source>
        <dbReference type="EMBL" id="MBJ7599710.1"/>
    </source>
</evidence>
<feature type="transmembrane region" description="Helical" evidence="2">
    <location>
        <begin position="381"/>
        <end position="402"/>
    </location>
</feature>
<dbReference type="RefSeq" id="WP_338203306.1">
    <property type="nucleotide sequence ID" value="NZ_JAEKNR010000168.1"/>
</dbReference>
<feature type="transmembrane region" description="Helical" evidence="2">
    <location>
        <begin position="409"/>
        <end position="429"/>
    </location>
</feature>
<protein>
    <submittedName>
        <fullName evidence="3">Uncharacterized protein</fullName>
    </submittedName>
</protein>
<feature type="region of interest" description="Disordered" evidence="1">
    <location>
        <begin position="80"/>
        <end position="102"/>
    </location>
</feature>
<keyword evidence="2" id="KW-0472">Membrane</keyword>
<proteinExistence type="predicted"/>
<dbReference type="Gene3D" id="3.40.50.880">
    <property type="match status" value="1"/>
</dbReference>
<organism evidence="3 4">
    <name type="scientific">Candidatus Nephthysia bennettiae</name>
    <dbReference type="NCBI Taxonomy" id="3127016"/>
    <lineage>
        <taxon>Bacteria</taxon>
        <taxon>Bacillati</taxon>
        <taxon>Candidatus Dormiibacterota</taxon>
        <taxon>Candidatus Dormibacteria</taxon>
        <taxon>Candidatus Dormibacterales</taxon>
        <taxon>Candidatus Dormibacteraceae</taxon>
        <taxon>Candidatus Nephthysia</taxon>
    </lineage>
</organism>
<accession>A0A934K7C1</accession>
<dbReference type="EMBL" id="JAEKNR010000168">
    <property type="protein sequence ID" value="MBJ7599710.1"/>
    <property type="molecule type" value="Genomic_DNA"/>
</dbReference>
<keyword evidence="4" id="KW-1185">Reference proteome</keyword>
<evidence type="ECO:0000256" key="1">
    <source>
        <dbReference type="SAM" id="MobiDB-lite"/>
    </source>
</evidence>
<reference evidence="3" key="1">
    <citation type="submission" date="2020-10" db="EMBL/GenBank/DDBJ databases">
        <title>Ca. Dormibacterota MAGs.</title>
        <authorList>
            <person name="Montgomery K."/>
        </authorList>
    </citation>
    <scope>NUCLEOTIDE SEQUENCE [LARGE SCALE GENOMIC DNA]</scope>
    <source>
        <strain evidence="3">SC8812_S17_10</strain>
    </source>
</reference>
<keyword evidence="2" id="KW-1133">Transmembrane helix</keyword>
<evidence type="ECO:0000313" key="4">
    <source>
        <dbReference type="Proteomes" id="UP000612893"/>
    </source>
</evidence>
<name>A0A934K7C1_9BACT</name>
<dbReference type="AlphaFoldDB" id="A0A934K7C1"/>
<dbReference type="InterPro" id="IPR029062">
    <property type="entry name" value="Class_I_gatase-like"/>
</dbReference>
<comment type="caution">
    <text evidence="3">The sequence shown here is derived from an EMBL/GenBank/DDBJ whole genome shotgun (WGS) entry which is preliminary data.</text>
</comment>
<dbReference type="SUPFAM" id="SSF52317">
    <property type="entry name" value="Class I glutamine amidotransferase-like"/>
    <property type="match status" value="1"/>
</dbReference>